<evidence type="ECO:0000313" key="1">
    <source>
        <dbReference type="EMBL" id="KAA6310545.1"/>
    </source>
</evidence>
<dbReference type="AlphaFoldDB" id="A0A5J4PM42"/>
<reference evidence="1" key="1">
    <citation type="submission" date="2019-03" db="EMBL/GenBank/DDBJ databases">
        <title>Single cell metagenomics reveals metabolic interactions within the superorganism composed of flagellate Streblomastix strix and complex community of Bacteroidetes bacteria on its surface.</title>
        <authorList>
            <person name="Treitli S.C."/>
            <person name="Kolisko M."/>
            <person name="Husnik F."/>
            <person name="Keeling P."/>
            <person name="Hampl V."/>
        </authorList>
    </citation>
    <scope>NUCLEOTIDE SEQUENCE</scope>
    <source>
        <strain evidence="1">STM</strain>
    </source>
</reference>
<gene>
    <name evidence="1" type="ORF">EZS27_038169</name>
</gene>
<name>A0A5J4PM42_9ZZZZ</name>
<sequence length="134" mass="15164">MKRIYIFAWVAFLVLTAFSCGINGRTSNNKTLEAIVSVPEFNADSAYQYIKVQVDFGPRMFNSIQHDVCGDYLAESLKSYGATVTNQYVDLTGYDGTVLKARNIIGSFKPEQKKRILLCAHWDTRPWADNDPNE</sequence>
<evidence type="ECO:0008006" key="2">
    <source>
        <dbReference type="Google" id="ProtNLM"/>
    </source>
</evidence>
<dbReference type="PROSITE" id="PS51257">
    <property type="entry name" value="PROKAR_LIPOPROTEIN"/>
    <property type="match status" value="1"/>
</dbReference>
<dbReference type="EMBL" id="SNRY01007372">
    <property type="protein sequence ID" value="KAA6310545.1"/>
    <property type="molecule type" value="Genomic_DNA"/>
</dbReference>
<feature type="non-terminal residue" evidence="1">
    <location>
        <position position="134"/>
    </location>
</feature>
<dbReference type="SUPFAM" id="SSF53187">
    <property type="entry name" value="Zn-dependent exopeptidases"/>
    <property type="match status" value="1"/>
</dbReference>
<dbReference type="Gene3D" id="3.40.630.10">
    <property type="entry name" value="Zn peptidases"/>
    <property type="match status" value="1"/>
</dbReference>
<accession>A0A5J4PM42</accession>
<proteinExistence type="predicted"/>
<organism evidence="1">
    <name type="scientific">termite gut metagenome</name>
    <dbReference type="NCBI Taxonomy" id="433724"/>
    <lineage>
        <taxon>unclassified sequences</taxon>
        <taxon>metagenomes</taxon>
        <taxon>organismal metagenomes</taxon>
    </lineage>
</organism>
<comment type="caution">
    <text evidence="1">The sequence shown here is derived from an EMBL/GenBank/DDBJ whole genome shotgun (WGS) entry which is preliminary data.</text>
</comment>
<protein>
    <recommendedName>
        <fullName evidence="2">Peptidase M28 domain-containing protein</fullName>
    </recommendedName>
</protein>